<feature type="compositionally biased region" description="Polar residues" evidence="1">
    <location>
        <begin position="311"/>
        <end position="323"/>
    </location>
</feature>
<dbReference type="AlphaFoldDB" id="A0A0S4JIQ0"/>
<keyword evidence="3" id="KW-1185">Reference proteome</keyword>
<evidence type="ECO:0000256" key="1">
    <source>
        <dbReference type="SAM" id="MobiDB-lite"/>
    </source>
</evidence>
<proteinExistence type="predicted"/>
<sequence>MLFFVKNTGVTSNNTLRSAVVAILFIGVTCDADVMLEPPCKAYCGSAGVFSRTLCNSYIAYGECLTLQFIGFNNVSSSFSLRGRNCTMPQCPDAGRTPSLSVGPVCYYGNSSSFNTASRLCPSGFYNADNATCYSNTGSSCPSGDALIDGFCHVPRIERCQNGYVRIDETERCLGGIPPTTIMSASQCGYANTSTIHCEWCSAINVCLPKGDICSKNCSTAPYSQCTLPPSYCHWCPQHNGRCKPHNAAGYVAWRNEVECISGSTTSSHSVAASRTKGTLSYSSSMSRPNISLSETIHSSTSQSISQHLSTGTTPLTASRTQSPTSLSTFTMTVWSSTTLSTTFTTDASLTFSYDNSSRSITSTYASRSLLPSTTTTHSNHTSWSTTRSKTSGLSISVMMLPSSSMEISQPSKTYLTSTGDISQEMSHSVSPSTTTTASLQLAPCGLRHVDVIRSMVPPLFQLTMNLTRFKESSTDVLHINDNLSITDRLPLILRHEHFSRPVINYAHPTPYQTPNIDGFVNRGGTNVTLRWVNVSALELTLPSIPNYWIDADEDATVDVPFEELQLCNRTDPASVNVPETVPLVSVHVVGPLVTTPSSRLRSRCRSLRTSAECCRVMHLPRRRCRRWWCWACSRAGSQRCAKR</sequence>
<accession>A0A0S4JIQ0</accession>
<evidence type="ECO:0000313" key="2">
    <source>
        <dbReference type="EMBL" id="CUG89120.1"/>
    </source>
</evidence>
<name>A0A0S4JIQ0_BODSA</name>
<gene>
    <name evidence="2" type="ORF">BSAL_19385</name>
</gene>
<evidence type="ECO:0000313" key="3">
    <source>
        <dbReference type="Proteomes" id="UP000051952"/>
    </source>
</evidence>
<dbReference type="Proteomes" id="UP000051952">
    <property type="component" value="Unassembled WGS sequence"/>
</dbReference>
<dbReference type="VEuPathDB" id="TriTrypDB:BSAL_19385"/>
<protein>
    <submittedName>
        <fullName evidence="2">Uncharacterized protein</fullName>
    </submittedName>
</protein>
<reference evidence="3" key="1">
    <citation type="submission" date="2015-09" db="EMBL/GenBank/DDBJ databases">
        <authorList>
            <consortium name="Pathogen Informatics"/>
        </authorList>
    </citation>
    <scope>NUCLEOTIDE SEQUENCE [LARGE SCALE GENOMIC DNA]</scope>
    <source>
        <strain evidence="3">Lake Konstanz</strain>
    </source>
</reference>
<feature type="region of interest" description="Disordered" evidence="1">
    <location>
        <begin position="304"/>
        <end position="323"/>
    </location>
</feature>
<dbReference type="EMBL" id="CYKH01001705">
    <property type="protein sequence ID" value="CUG89120.1"/>
    <property type="molecule type" value="Genomic_DNA"/>
</dbReference>
<organism evidence="2 3">
    <name type="scientific">Bodo saltans</name>
    <name type="common">Flagellated protozoan</name>
    <dbReference type="NCBI Taxonomy" id="75058"/>
    <lineage>
        <taxon>Eukaryota</taxon>
        <taxon>Discoba</taxon>
        <taxon>Euglenozoa</taxon>
        <taxon>Kinetoplastea</taxon>
        <taxon>Metakinetoplastina</taxon>
        <taxon>Eubodonida</taxon>
        <taxon>Bodonidae</taxon>
        <taxon>Bodo</taxon>
    </lineage>
</organism>